<dbReference type="PANTHER" id="PTHR30055">
    <property type="entry name" value="HTH-TYPE TRANSCRIPTIONAL REGULATOR RUTR"/>
    <property type="match status" value="1"/>
</dbReference>
<proteinExistence type="predicted"/>
<accession>A0A1H3JGG5</accession>
<gene>
    <name evidence="7" type="ORF">SAMN05421504_105372</name>
</gene>
<evidence type="ECO:0000256" key="3">
    <source>
        <dbReference type="ARBA" id="ARBA00023125"/>
    </source>
</evidence>
<dbReference type="Gene3D" id="1.10.357.10">
    <property type="entry name" value="Tetracycline Repressor, domain 2"/>
    <property type="match status" value="1"/>
</dbReference>
<reference evidence="7 8" key="1">
    <citation type="submission" date="2016-10" db="EMBL/GenBank/DDBJ databases">
        <authorList>
            <person name="de Groot N.N."/>
        </authorList>
    </citation>
    <scope>NUCLEOTIDE SEQUENCE [LARGE SCALE GENOMIC DNA]</scope>
    <source>
        <strain evidence="7 8">CPCC 202699</strain>
    </source>
</reference>
<dbReference type="InterPro" id="IPR036271">
    <property type="entry name" value="Tet_transcr_reg_TetR-rel_C_sf"/>
</dbReference>
<name>A0A1H3JGG5_9PSEU</name>
<dbReference type="InterPro" id="IPR039538">
    <property type="entry name" value="BetI_C"/>
</dbReference>
<dbReference type="PANTHER" id="PTHR30055:SF228">
    <property type="entry name" value="TRANSCRIPTIONAL REGULATOR-RELATED"/>
    <property type="match status" value="1"/>
</dbReference>
<dbReference type="SUPFAM" id="SSF46689">
    <property type="entry name" value="Homeodomain-like"/>
    <property type="match status" value="1"/>
</dbReference>
<evidence type="ECO:0000256" key="1">
    <source>
        <dbReference type="ARBA" id="ARBA00022491"/>
    </source>
</evidence>
<dbReference type="GO" id="GO:0000976">
    <property type="term" value="F:transcription cis-regulatory region binding"/>
    <property type="evidence" value="ECO:0007669"/>
    <property type="project" value="TreeGrafter"/>
</dbReference>
<evidence type="ECO:0000259" key="6">
    <source>
        <dbReference type="PROSITE" id="PS50977"/>
    </source>
</evidence>
<dbReference type="InterPro" id="IPR050109">
    <property type="entry name" value="HTH-type_TetR-like_transc_reg"/>
</dbReference>
<dbReference type="RefSeq" id="WP_091292578.1">
    <property type="nucleotide sequence ID" value="NZ_FNON01000005.1"/>
</dbReference>
<keyword evidence="4" id="KW-0804">Transcription</keyword>
<dbReference type="Proteomes" id="UP000199515">
    <property type="component" value="Unassembled WGS sequence"/>
</dbReference>
<sequence length="193" mass="20856">MAEMSTFGDRRTALADAVIRIASTRGLEQASVREVANEAGVAIGTVQHYFSTKDEMLSFAFTRIVDRTMERVTAVEPEPDVRVRLSRILRELLPLDDVRRAEATVYLAFSARAATSPALAEVQAETLKQIRGGFTKIFSDAGAPDPETDALLVLGMVDGLGLGAVSAPGETGKRALEKALETYLDRRFPASSP</sequence>
<evidence type="ECO:0000256" key="2">
    <source>
        <dbReference type="ARBA" id="ARBA00023015"/>
    </source>
</evidence>
<dbReference type="InterPro" id="IPR009057">
    <property type="entry name" value="Homeodomain-like_sf"/>
</dbReference>
<evidence type="ECO:0000313" key="7">
    <source>
        <dbReference type="EMBL" id="SDY38304.1"/>
    </source>
</evidence>
<protein>
    <submittedName>
        <fullName evidence="7">DNA-binding transcriptional regulator, AcrR family</fullName>
    </submittedName>
</protein>
<keyword evidence="2" id="KW-0805">Transcription regulation</keyword>
<feature type="domain" description="HTH tetR-type" evidence="6">
    <location>
        <begin position="8"/>
        <end position="68"/>
    </location>
</feature>
<organism evidence="7 8">
    <name type="scientific">Amycolatopsis xylanica</name>
    <dbReference type="NCBI Taxonomy" id="589385"/>
    <lineage>
        <taxon>Bacteria</taxon>
        <taxon>Bacillati</taxon>
        <taxon>Actinomycetota</taxon>
        <taxon>Actinomycetes</taxon>
        <taxon>Pseudonocardiales</taxon>
        <taxon>Pseudonocardiaceae</taxon>
        <taxon>Amycolatopsis</taxon>
    </lineage>
</organism>
<dbReference type="EMBL" id="FNON01000005">
    <property type="protein sequence ID" value="SDY38304.1"/>
    <property type="molecule type" value="Genomic_DNA"/>
</dbReference>
<evidence type="ECO:0000256" key="5">
    <source>
        <dbReference type="PROSITE-ProRule" id="PRU00335"/>
    </source>
</evidence>
<evidence type="ECO:0000256" key="4">
    <source>
        <dbReference type="ARBA" id="ARBA00023163"/>
    </source>
</evidence>
<dbReference type="Pfam" id="PF00440">
    <property type="entry name" value="TetR_N"/>
    <property type="match status" value="1"/>
</dbReference>
<keyword evidence="1" id="KW-0678">Repressor</keyword>
<keyword evidence="8" id="KW-1185">Reference proteome</keyword>
<dbReference type="GO" id="GO:0003700">
    <property type="term" value="F:DNA-binding transcription factor activity"/>
    <property type="evidence" value="ECO:0007669"/>
    <property type="project" value="TreeGrafter"/>
</dbReference>
<dbReference type="SUPFAM" id="SSF48498">
    <property type="entry name" value="Tetracyclin repressor-like, C-terminal domain"/>
    <property type="match status" value="1"/>
</dbReference>
<dbReference type="InterPro" id="IPR001647">
    <property type="entry name" value="HTH_TetR"/>
</dbReference>
<dbReference type="Pfam" id="PF13977">
    <property type="entry name" value="TetR_C_6"/>
    <property type="match status" value="1"/>
</dbReference>
<dbReference type="AlphaFoldDB" id="A0A1H3JGG5"/>
<dbReference type="PROSITE" id="PS50977">
    <property type="entry name" value="HTH_TETR_2"/>
    <property type="match status" value="1"/>
</dbReference>
<dbReference type="STRING" id="589385.SAMN05421504_105372"/>
<keyword evidence="3 5" id="KW-0238">DNA-binding</keyword>
<evidence type="ECO:0000313" key="8">
    <source>
        <dbReference type="Proteomes" id="UP000199515"/>
    </source>
</evidence>
<dbReference type="PRINTS" id="PR00455">
    <property type="entry name" value="HTHTETR"/>
</dbReference>
<dbReference type="OrthoDB" id="9816296at2"/>
<feature type="DNA-binding region" description="H-T-H motif" evidence="5">
    <location>
        <begin position="31"/>
        <end position="50"/>
    </location>
</feature>